<evidence type="ECO:0000256" key="2">
    <source>
        <dbReference type="ARBA" id="ARBA00022679"/>
    </source>
</evidence>
<gene>
    <name evidence="6" type="primary">glpK_1</name>
    <name evidence="6" type="ORF">KOLFYP65_00482</name>
</gene>
<dbReference type="PANTHER" id="PTHR43095:SF5">
    <property type="entry name" value="XYLULOSE KINASE"/>
    <property type="match status" value="1"/>
</dbReference>
<evidence type="ECO:0000259" key="5">
    <source>
        <dbReference type="Pfam" id="PF02782"/>
    </source>
</evidence>
<evidence type="ECO:0000313" key="6">
    <source>
        <dbReference type="EMBL" id="VYU08404.1"/>
    </source>
</evidence>
<evidence type="ECO:0000256" key="3">
    <source>
        <dbReference type="ARBA" id="ARBA00022777"/>
    </source>
</evidence>
<reference evidence="6" key="1">
    <citation type="submission" date="2019-11" db="EMBL/GenBank/DDBJ databases">
        <authorList>
            <person name="Feng L."/>
        </authorList>
    </citation>
    <scope>NUCLEOTIDE SEQUENCE</scope>
    <source>
        <strain evidence="6">KOxytocaLFYP65</strain>
    </source>
</reference>
<comment type="similarity">
    <text evidence="1">Belongs to the FGGY kinase family.</text>
</comment>
<dbReference type="InterPro" id="IPR050406">
    <property type="entry name" value="FGGY_Carb_Kinase"/>
</dbReference>
<dbReference type="Pfam" id="PF00370">
    <property type="entry name" value="FGGY_N"/>
    <property type="match status" value="1"/>
</dbReference>
<keyword evidence="3 6" id="KW-0418">Kinase</keyword>
<accession>A0A6N3BYY4</accession>
<dbReference type="InterPro" id="IPR043129">
    <property type="entry name" value="ATPase_NBD"/>
</dbReference>
<protein>
    <submittedName>
        <fullName evidence="6">Glycerol kinase</fullName>
        <ecNumber evidence="6">2.7.1.30</ecNumber>
    </submittedName>
</protein>
<dbReference type="PANTHER" id="PTHR43095">
    <property type="entry name" value="SUGAR KINASE"/>
    <property type="match status" value="1"/>
</dbReference>
<organism evidence="6">
    <name type="scientific">Klebsiella oxytoca</name>
    <dbReference type="NCBI Taxonomy" id="571"/>
    <lineage>
        <taxon>Bacteria</taxon>
        <taxon>Pseudomonadati</taxon>
        <taxon>Pseudomonadota</taxon>
        <taxon>Gammaproteobacteria</taxon>
        <taxon>Enterobacterales</taxon>
        <taxon>Enterobacteriaceae</taxon>
        <taxon>Klebsiella/Raoultella group</taxon>
        <taxon>Klebsiella</taxon>
    </lineage>
</organism>
<proteinExistence type="inferred from homology"/>
<dbReference type="Gene3D" id="3.30.420.40">
    <property type="match status" value="2"/>
</dbReference>
<feature type="domain" description="Carbohydrate kinase FGGY C-terminal" evidence="5">
    <location>
        <begin position="256"/>
        <end position="446"/>
    </location>
</feature>
<dbReference type="InterPro" id="IPR018484">
    <property type="entry name" value="FGGY_N"/>
</dbReference>
<dbReference type="EC" id="2.7.1.30" evidence="6"/>
<keyword evidence="2 6" id="KW-0808">Transferase</keyword>
<dbReference type="RefSeq" id="WP_108705003.1">
    <property type="nucleotide sequence ID" value="NZ_CACRTM010000023.1"/>
</dbReference>
<dbReference type="InterPro" id="IPR000577">
    <property type="entry name" value="Carb_kinase_FGGY"/>
</dbReference>
<dbReference type="InterPro" id="IPR018485">
    <property type="entry name" value="FGGY_C"/>
</dbReference>
<dbReference type="SUPFAM" id="SSF53067">
    <property type="entry name" value="Actin-like ATPase domain"/>
    <property type="match status" value="2"/>
</dbReference>
<dbReference type="AlphaFoldDB" id="A0A6N3BYY4"/>
<evidence type="ECO:0000256" key="1">
    <source>
        <dbReference type="ARBA" id="ARBA00009156"/>
    </source>
</evidence>
<dbReference type="EMBL" id="CACRTM010000023">
    <property type="protein sequence ID" value="VYU08404.1"/>
    <property type="molecule type" value="Genomic_DNA"/>
</dbReference>
<dbReference type="GO" id="GO:0004370">
    <property type="term" value="F:glycerol kinase activity"/>
    <property type="evidence" value="ECO:0007669"/>
    <property type="project" value="UniProtKB-EC"/>
</dbReference>
<evidence type="ECO:0000259" key="4">
    <source>
        <dbReference type="Pfam" id="PF00370"/>
    </source>
</evidence>
<name>A0A6N3BYY4_KLEOX</name>
<dbReference type="CDD" id="cd07773">
    <property type="entry name" value="ASKHA_NBD_FGGY_FK"/>
    <property type="match status" value="1"/>
</dbReference>
<feature type="domain" description="Carbohydrate kinase FGGY N-terminal" evidence="4">
    <location>
        <begin position="7"/>
        <end position="245"/>
    </location>
</feature>
<dbReference type="Pfam" id="PF02782">
    <property type="entry name" value="FGGY_C"/>
    <property type="match status" value="1"/>
</dbReference>
<dbReference type="GO" id="GO:0005975">
    <property type="term" value="P:carbohydrate metabolic process"/>
    <property type="evidence" value="ECO:0007669"/>
    <property type="project" value="InterPro"/>
</dbReference>
<sequence>MPDYRAALVIDIGTTNCKVSCYSCHDASVLDVRKFPTPTRASEKGGVDFDIEALWQALRQVMAELVASAPFPVKDISIASFGESGVFVDEHGDILTPMLAWYDRRGESYLSLLSKSEAEELYAITGLPPHSNYSAFKMKWLLDNYSLHERRDICWLHAPEVLLWRMTGEKKTEVSMASRTLCLDVSRQTWSRKAAGILGIPFDALAPLIKPGEVAGWMTATLRQELGFSHEVKITIAGHDHMVGARALQMQPGEVLNSTGTTEGILLLDTQPTLSDQSRRDKLANGCYSDAEFFTLFASLPVGGYALEWVRKTFRLTDEEIQTGLEKARERYVQPSWSAEDIPVFIPHLRGSGSPNKNRHTRGLIFGLTDSLSPATLLESVFIGLTMEFSLCYECFNIQAGRSVKVIGPAVRNPYWLQLKADILQCPIEAIAFDEAVSVGALLIACPEIDPPSVPVAGRYIPDVIRSEKLQKYQQQWLAFYRFKLMQEGVFIGEEDNSSVVR</sequence>
<dbReference type="PIRSF" id="PIRSF000538">
    <property type="entry name" value="GlpK"/>
    <property type="match status" value="1"/>
</dbReference>